<dbReference type="Proteomes" id="UP000188320">
    <property type="component" value="Unassembled WGS sequence"/>
</dbReference>
<dbReference type="PROSITE" id="PS51808">
    <property type="entry name" value="CHCH"/>
    <property type="match status" value="1"/>
</dbReference>
<evidence type="ECO:0000256" key="3">
    <source>
        <dbReference type="ARBA" id="ARBA00023128"/>
    </source>
</evidence>
<protein>
    <submittedName>
        <fullName evidence="6">Cytochrome c oxidase subunit 6B</fullName>
    </submittedName>
</protein>
<evidence type="ECO:0000313" key="6">
    <source>
        <dbReference type="EMBL" id="OMH79031.1"/>
    </source>
</evidence>
<dbReference type="PANTHER" id="PTHR46281:SF8">
    <property type="entry name" value="CYTOCHROME C OXIDASE SUBUNIT 12, MITOCHONDRIAL"/>
    <property type="match status" value="1"/>
</dbReference>
<evidence type="ECO:0000256" key="5">
    <source>
        <dbReference type="SAM" id="Phobius"/>
    </source>
</evidence>
<keyword evidence="5" id="KW-0472">Membrane</keyword>
<dbReference type="SUPFAM" id="SSF47694">
    <property type="entry name" value="Cytochrome c oxidase subunit h"/>
    <property type="match status" value="1"/>
</dbReference>
<organism evidence="6 7">
    <name type="scientific">Zancudomyces culisetae</name>
    <name type="common">Gut fungus</name>
    <name type="synonym">Smittium culisetae</name>
    <dbReference type="NCBI Taxonomy" id="1213189"/>
    <lineage>
        <taxon>Eukaryota</taxon>
        <taxon>Fungi</taxon>
        <taxon>Fungi incertae sedis</taxon>
        <taxon>Zoopagomycota</taxon>
        <taxon>Kickxellomycotina</taxon>
        <taxon>Harpellomycetes</taxon>
        <taxon>Harpellales</taxon>
        <taxon>Legeriomycetaceae</taxon>
        <taxon>Zancudomyces</taxon>
    </lineage>
</organism>
<comment type="subcellular location">
    <subcellularLocation>
        <location evidence="1">Mitochondrion</location>
    </subcellularLocation>
</comment>
<dbReference type="GO" id="GO:0005739">
    <property type="term" value="C:mitochondrion"/>
    <property type="evidence" value="ECO:0007669"/>
    <property type="project" value="UniProtKB-SubCell"/>
</dbReference>
<dbReference type="InterPro" id="IPR003213">
    <property type="entry name" value="Cyt_c_oxidase_su6B"/>
</dbReference>
<keyword evidence="4" id="KW-1015">Disulfide bond</keyword>
<dbReference type="AlphaFoldDB" id="A0A1R1PDK6"/>
<sequence length="114" mass="13379">MSEFELKTPQYDGRFPFVNQTKHCWQNYVDYQRCKNKKGEDFPACKEFFKVSRSLCPDDWVSAFFNVVLNTIMRMITYFINSILITPGIVSLGPRKFGRSNYYDLERLPSLIGA</sequence>
<comment type="similarity">
    <text evidence="2">Belongs to the cytochrome c oxidase subunit 6B family.</text>
</comment>
<dbReference type="GO" id="GO:0045277">
    <property type="term" value="C:respiratory chain complex IV"/>
    <property type="evidence" value="ECO:0007669"/>
    <property type="project" value="InterPro"/>
</dbReference>
<feature type="transmembrane region" description="Helical" evidence="5">
    <location>
        <begin position="75"/>
        <end position="93"/>
    </location>
</feature>
<gene>
    <name evidence="6" type="ORF">AX774_g7565</name>
</gene>
<evidence type="ECO:0000256" key="2">
    <source>
        <dbReference type="ARBA" id="ARBA00006425"/>
    </source>
</evidence>
<dbReference type="CDD" id="cd00926">
    <property type="entry name" value="Cyt_c_Oxidase_VIb"/>
    <property type="match status" value="1"/>
</dbReference>
<evidence type="ECO:0000256" key="1">
    <source>
        <dbReference type="ARBA" id="ARBA00004173"/>
    </source>
</evidence>
<evidence type="ECO:0000256" key="4">
    <source>
        <dbReference type="ARBA" id="ARBA00023157"/>
    </source>
</evidence>
<evidence type="ECO:0000313" key="7">
    <source>
        <dbReference type="Proteomes" id="UP000188320"/>
    </source>
</evidence>
<dbReference type="PANTHER" id="PTHR46281">
    <property type="entry name" value="CYTOCHROME C OXIDASE SUBUNIT 6B"/>
    <property type="match status" value="1"/>
</dbReference>
<dbReference type="EMBL" id="LSSK01001693">
    <property type="protein sequence ID" value="OMH79031.1"/>
    <property type="molecule type" value="Genomic_DNA"/>
</dbReference>
<dbReference type="OrthoDB" id="1107506at2759"/>
<name>A0A1R1PDK6_ZANCU</name>
<comment type="caution">
    <text evidence="6">The sequence shown here is derived from an EMBL/GenBank/DDBJ whole genome shotgun (WGS) entry which is preliminary data.</text>
</comment>
<dbReference type="Pfam" id="PF02297">
    <property type="entry name" value="COX6B"/>
    <property type="match status" value="1"/>
</dbReference>
<keyword evidence="5" id="KW-1133">Transmembrane helix</keyword>
<dbReference type="InterPro" id="IPR036549">
    <property type="entry name" value="CX6/COA6-like_sf"/>
</dbReference>
<reference evidence="7" key="1">
    <citation type="submission" date="2017-01" db="EMBL/GenBank/DDBJ databases">
        <authorList>
            <person name="Wang Y."/>
            <person name="White M."/>
            <person name="Kvist S."/>
            <person name="Moncalvo J.-M."/>
        </authorList>
    </citation>
    <scope>NUCLEOTIDE SEQUENCE [LARGE SCALE GENOMIC DNA]</scope>
    <source>
        <strain evidence="7">COL-18-3</strain>
    </source>
</reference>
<dbReference type="InterPro" id="IPR048280">
    <property type="entry name" value="COX6B-like"/>
</dbReference>
<dbReference type="Gene3D" id="1.10.10.140">
    <property type="entry name" value="Cytochrome c oxidase, subunit VIb"/>
    <property type="match status" value="1"/>
</dbReference>
<keyword evidence="3" id="KW-0496">Mitochondrion</keyword>
<keyword evidence="7" id="KW-1185">Reference proteome</keyword>
<accession>A0A1R1PDK6</accession>
<proteinExistence type="inferred from homology"/>
<keyword evidence="5" id="KW-0812">Transmembrane</keyword>